<evidence type="ECO:0000259" key="2">
    <source>
        <dbReference type="PROSITE" id="PS50097"/>
    </source>
</evidence>
<keyword evidence="4" id="KW-1185">Reference proteome</keyword>
<dbReference type="SUPFAM" id="SSF54695">
    <property type="entry name" value="POZ domain"/>
    <property type="match status" value="1"/>
</dbReference>
<dbReference type="PROSITE" id="PS50097">
    <property type="entry name" value="BTB"/>
    <property type="match status" value="1"/>
</dbReference>
<reference evidence="3" key="1">
    <citation type="submission" date="2020-01" db="EMBL/GenBank/DDBJ databases">
        <authorList>
            <consortium name="DOE Joint Genome Institute"/>
            <person name="Haridas S."/>
            <person name="Albert R."/>
            <person name="Binder M."/>
            <person name="Bloem J."/>
            <person name="Labutti K."/>
            <person name="Salamov A."/>
            <person name="Andreopoulos B."/>
            <person name="Baker S.E."/>
            <person name="Barry K."/>
            <person name="Bills G."/>
            <person name="Bluhm B.H."/>
            <person name="Cannon C."/>
            <person name="Castanera R."/>
            <person name="Culley D.E."/>
            <person name="Daum C."/>
            <person name="Ezra D."/>
            <person name="Gonzalez J.B."/>
            <person name="Henrissat B."/>
            <person name="Kuo A."/>
            <person name="Liang C."/>
            <person name="Lipzen A."/>
            <person name="Lutzoni F."/>
            <person name="Magnuson J."/>
            <person name="Mondo S."/>
            <person name="Nolan M."/>
            <person name="Ohm R."/>
            <person name="Pangilinan J."/>
            <person name="Park H.-J."/>
            <person name="Ramirez L."/>
            <person name="Alfaro M."/>
            <person name="Sun H."/>
            <person name="Tritt A."/>
            <person name="Yoshinaga Y."/>
            <person name="Zwiers L.-H."/>
            <person name="Turgeon B.G."/>
            <person name="Goodwin S.B."/>
            <person name="Spatafora J.W."/>
            <person name="Crous P.W."/>
            <person name="Grigoriev I.V."/>
        </authorList>
    </citation>
    <scope>NUCLEOTIDE SEQUENCE</scope>
    <source>
        <strain evidence="3">P77</strain>
    </source>
</reference>
<dbReference type="PANTHER" id="PTHR47843">
    <property type="entry name" value="BTB DOMAIN-CONTAINING PROTEIN-RELATED"/>
    <property type="match status" value="1"/>
</dbReference>
<organism evidence="3 4">
    <name type="scientific">Decorospora gaudefroyi</name>
    <dbReference type="NCBI Taxonomy" id="184978"/>
    <lineage>
        <taxon>Eukaryota</taxon>
        <taxon>Fungi</taxon>
        <taxon>Dikarya</taxon>
        <taxon>Ascomycota</taxon>
        <taxon>Pezizomycotina</taxon>
        <taxon>Dothideomycetes</taxon>
        <taxon>Pleosporomycetidae</taxon>
        <taxon>Pleosporales</taxon>
        <taxon>Pleosporineae</taxon>
        <taxon>Pleosporaceae</taxon>
        <taxon>Decorospora</taxon>
    </lineage>
</organism>
<feature type="domain" description="BTB" evidence="2">
    <location>
        <begin position="26"/>
        <end position="95"/>
    </location>
</feature>
<dbReference type="AlphaFoldDB" id="A0A6A5K230"/>
<dbReference type="Proteomes" id="UP000800040">
    <property type="component" value="Unassembled WGS sequence"/>
</dbReference>
<evidence type="ECO:0000313" key="4">
    <source>
        <dbReference type="Proteomes" id="UP000800040"/>
    </source>
</evidence>
<name>A0A6A5K230_9PLEO</name>
<dbReference type="Pfam" id="PF00651">
    <property type="entry name" value="BTB"/>
    <property type="match status" value="1"/>
</dbReference>
<sequence>MGSNLPSSGGVCHPRILKAYNDSEFTDLTITCGPLTFEVHRVVVAGGSACDFFAKALSFAGKETEEKNIHLPDDDPDMIRRLITYLYLGDYDPCNGHLIRTLNKVKQYESTTAAASAYHSRKGTFGNTESSKSCACLTPYTNNVEQPMAQPEAKAKPAGLSASKAPLAIEVARPLTIHATMYALADKYQVDGLGQLAKDKFESCLYHHANSEDFVDAVQIAYSSTPETNRGLRDVVVKAFRVHFQIKIEDVLGLEDKLDSIDELSFLLIKSWPNKMEQAKPVPTAPSVAVTNPGAPTPATANTRTTSVFGASTVNPVNFGRPISASNTRTASLFGSSSAGTSAVTGGGTTATASGNGTTSALFGGSTSSSPQPALVVSPFSSAPPHAASGFGSGVPGAAQESPRFHGFGGTR</sequence>
<dbReference type="OrthoDB" id="6359816at2759"/>
<feature type="region of interest" description="Disordered" evidence="1">
    <location>
        <begin position="385"/>
        <end position="412"/>
    </location>
</feature>
<gene>
    <name evidence="3" type="ORF">BDW02DRAFT_574738</name>
</gene>
<evidence type="ECO:0000313" key="3">
    <source>
        <dbReference type="EMBL" id="KAF1828597.1"/>
    </source>
</evidence>
<proteinExistence type="predicted"/>
<dbReference type="PANTHER" id="PTHR47843:SF5">
    <property type="entry name" value="BTB_POZ DOMAIN PROTEIN"/>
    <property type="match status" value="1"/>
</dbReference>
<protein>
    <recommendedName>
        <fullName evidence="2">BTB domain-containing protein</fullName>
    </recommendedName>
</protein>
<dbReference type="InterPro" id="IPR000210">
    <property type="entry name" value="BTB/POZ_dom"/>
</dbReference>
<dbReference type="InterPro" id="IPR011333">
    <property type="entry name" value="SKP1/BTB/POZ_sf"/>
</dbReference>
<evidence type="ECO:0000256" key="1">
    <source>
        <dbReference type="SAM" id="MobiDB-lite"/>
    </source>
</evidence>
<dbReference type="EMBL" id="ML975522">
    <property type="protein sequence ID" value="KAF1828597.1"/>
    <property type="molecule type" value="Genomic_DNA"/>
</dbReference>
<accession>A0A6A5K230</accession>
<dbReference type="CDD" id="cd18186">
    <property type="entry name" value="BTB_POZ_ZBTB_KLHL-like"/>
    <property type="match status" value="1"/>
</dbReference>
<dbReference type="Gene3D" id="3.30.710.10">
    <property type="entry name" value="Potassium Channel Kv1.1, Chain A"/>
    <property type="match status" value="1"/>
</dbReference>